<organism evidence="1">
    <name type="scientific">Siphoviridae sp. ctWWc42</name>
    <dbReference type="NCBI Taxonomy" id="2826361"/>
    <lineage>
        <taxon>Viruses</taxon>
        <taxon>Duplodnaviria</taxon>
        <taxon>Heunggongvirae</taxon>
        <taxon>Uroviricota</taxon>
        <taxon>Caudoviricetes</taxon>
    </lineage>
</organism>
<proteinExistence type="predicted"/>
<accession>A0A8S5R280</accession>
<reference evidence="1" key="1">
    <citation type="journal article" date="2021" name="Proc. Natl. Acad. Sci. U.S.A.">
        <title>A Catalog of Tens of Thousands of Viruses from Human Metagenomes Reveals Hidden Associations with Chronic Diseases.</title>
        <authorList>
            <person name="Tisza M.J."/>
            <person name="Buck C.B."/>
        </authorList>
    </citation>
    <scope>NUCLEOTIDE SEQUENCE</scope>
    <source>
        <strain evidence="1">CtWWc42</strain>
    </source>
</reference>
<sequence length="77" mass="8801">MHVLLMDDNRIGATSADYDCGEDQFDFDFPENFDFNRQNDYQIIDNKLIYNPIEVDYKPSASDIAFANQAINVALSS</sequence>
<name>A0A8S5R280_9CAUD</name>
<protein>
    <submittedName>
        <fullName evidence="1">Uncharacterized protein</fullName>
    </submittedName>
</protein>
<evidence type="ECO:0000313" key="1">
    <source>
        <dbReference type="EMBL" id="DAE25258.1"/>
    </source>
</evidence>
<dbReference type="EMBL" id="BK015795">
    <property type="protein sequence ID" value="DAE25258.1"/>
    <property type="molecule type" value="Genomic_DNA"/>
</dbReference>